<comment type="caution">
    <text evidence="2">The sequence shown here is derived from an EMBL/GenBank/DDBJ whole genome shotgun (WGS) entry which is preliminary data.</text>
</comment>
<dbReference type="PANTHER" id="PTHR43844:SF2">
    <property type="entry name" value="SYNTHASE, VITAMIN-B12 INDEPENDENT, PUTATIVE (AFU_ORTHOLOGUE AFUA_3G12060)-RELATED"/>
    <property type="match status" value="1"/>
</dbReference>
<dbReference type="Pfam" id="PF01717">
    <property type="entry name" value="Meth_synt_2"/>
    <property type="match status" value="1"/>
</dbReference>
<dbReference type="GO" id="GO:0009086">
    <property type="term" value="P:methionine biosynthetic process"/>
    <property type="evidence" value="ECO:0007669"/>
    <property type="project" value="InterPro"/>
</dbReference>
<name>A0A5R9BDX4_9MICC</name>
<evidence type="ECO:0000259" key="1">
    <source>
        <dbReference type="Pfam" id="PF01717"/>
    </source>
</evidence>
<organism evidence="2 3">
    <name type="scientific">Nesterenkonia salmonea</name>
    <dbReference type="NCBI Taxonomy" id="1804987"/>
    <lineage>
        <taxon>Bacteria</taxon>
        <taxon>Bacillati</taxon>
        <taxon>Actinomycetota</taxon>
        <taxon>Actinomycetes</taxon>
        <taxon>Micrococcales</taxon>
        <taxon>Micrococcaceae</taxon>
        <taxon>Nesterenkonia</taxon>
    </lineage>
</organism>
<dbReference type="AlphaFoldDB" id="A0A5R9BDX4"/>
<protein>
    <submittedName>
        <fullName evidence="2">Cobalamin-independent methionine synthase II family protein</fullName>
    </submittedName>
</protein>
<keyword evidence="3" id="KW-1185">Reference proteome</keyword>
<dbReference type="GO" id="GO:0003871">
    <property type="term" value="F:5-methyltetrahydropteroyltriglutamate-homocysteine S-methyltransferase activity"/>
    <property type="evidence" value="ECO:0007669"/>
    <property type="project" value="InterPro"/>
</dbReference>
<dbReference type="PANTHER" id="PTHR43844">
    <property type="entry name" value="METHIONINE SYNTHASE"/>
    <property type="match status" value="1"/>
</dbReference>
<dbReference type="SUPFAM" id="SSF51726">
    <property type="entry name" value="UROD/MetE-like"/>
    <property type="match status" value="1"/>
</dbReference>
<sequence length="411" mass="45204">MPAVIQDSRHQILVSHAGSLPRTTELIEANAARSFEADGLTLRRTAEFDDLLAEAVKDLVARQKAQGITVPGDGEFGKAMSSPVDYGAWWSYIFQRAEGLEVTGEDIFTQPPVASSPRNVKLTSFPHRRDWVRFHDAYADPASGIGTGSTATPFPATTGPLKYKGQAQITSDVQNLRAALDAAGLETGFITSLSPGSGARIADRYYGDEEAHIYAWADLLREEYKAVIDAGLILQIDDPSIAENWDQISPEPSVEDYRAFTQLRIDALNYALRGLPQEQIRFHLCWGSWHGPHTTDIEFRHIVDLMLQINAKYYSFEAANARHEHEFAVWDSVRLPEGKVIVPGVVSHATNVVEHPELVAQRILRFAERVGPENVIASTDCGLGGRIHPLIANAKLEALAAGAKLATEKLF</sequence>
<proteinExistence type="predicted"/>
<evidence type="ECO:0000313" key="3">
    <source>
        <dbReference type="Proteomes" id="UP000310458"/>
    </source>
</evidence>
<dbReference type="CDD" id="cd03311">
    <property type="entry name" value="CIMS_C_terminal_like"/>
    <property type="match status" value="1"/>
</dbReference>
<evidence type="ECO:0000313" key="2">
    <source>
        <dbReference type="EMBL" id="TLP98459.1"/>
    </source>
</evidence>
<dbReference type="GO" id="GO:0008270">
    <property type="term" value="F:zinc ion binding"/>
    <property type="evidence" value="ECO:0007669"/>
    <property type="project" value="InterPro"/>
</dbReference>
<dbReference type="EMBL" id="VAVZ01000009">
    <property type="protein sequence ID" value="TLP98459.1"/>
    <property type="molecule type" value="Genomic_DNA"/>
</dbReference>
<dbReference type="RefSeq" id="WP_138252382.1">
    <property type="nucleotide sequence ID" value="NZ_VAVZ01000009.1"/>
</dbReference>
<reference evidence="2 3" key="1">
    <citation type="submission" date="2019-05" db="EMBL/GenBank/DDBJ databases">
        <title>Nesterenkonia sp. GY074 isolated from the Southern Atlantic Ocean.</title>
        <authorList>
            <person name="Zhang G."/>
        </authorList>
    </citation>
    <scope>NUCLEOTIDE SEQUENCE [LARGE SCALE GENOMIC DNA]</scope>
    <source>
        <strain evidence="2 3">GY074</strain>
    </source>
</reference>
<dbReference type="InterPro" id="IPR002629">
    <property type="entry name" value="Met_Synth_C/arc"/>
</dbReference>
<feature type="domain" description="Cobalamin-independent methionine synthase MetE C-terminal/archaeal" evidence="1">
    <location>
        <begin position="184"/>
        <end position="388"/>
    </location>
</feature>
<dbReference type="Proteomes" id="UP000310458">
    <property type="component" value="Unassembled WGS sequence"/>
</dbReference>
<accession>A0A5R9BDX4</accession>
<dbReference type="Gene3D" id="3.20.20.210">
    <property type="match status" value="1"/>
</dbReference>
<gene>
    <name evidence="2" type="ORF">FEF26_04665</name>
</gene>
<dbReference type="InterPro" id="IPR038071">
    <property type="entry name" value="UROD/MetE-like_sf"/>
</dbReference>
<dbReference type="OrthoDB" id="244285at2"/>